<keyword evidence="1" id="KW-0378">Hydrolase</keyword>
<keyword evidence="2" id="KW-0326">Glycosidase</keyword>
<dbReference type="InterPro" id="IPR050985">
    <property type="entry name" value="Alpha-glycosidase_related"/>
</dbReference>
<dbReference type="AlphaFoldDB" id="A0A2U1BA31"/>
<dbReference type="GO" id="GO:0016052">
    <property type="term" value="P:carbohydrate catabolic process"/>
    <property type="evidence" value="ECO:0007669"/>
    <property type="project" value="InterPro"/>
</dbReference>
<gene>
    <name evidence="3" type="ORF">C8D82_10262</name>
</gene>
<dbReference type="InterPro" id="IPR013785">
    <property type="entry name" value="Aldolase_TIM"/>
</dbReference>
<dbReference type="GO" id="GO:0004557">
    <property type="term" value="F:alpha-galactosidase activity"/>
    <property type="evidence" value="ECO:0007669"/>
    <property type="project" value="InterPro"/>
</dbReference>
<proteinExistence type="predicted"/>
<dbReference type="PANTHER" id="PTHR43053:SF3">
    <property type="entry name" value="ALPHA-GALACTOSIDASE C-RELATED"/>
    <property type="match status" value="1"/>
</dbReference>
<dbReference type="Proteomes" id="UP000245959">
    <property type="component" value="Unassembled WGS sequence"/>
</dbReference>
<reference evidence="3 4" key="1">
    <citation type="submission" date="2018-04" db="EMBL/GenBank/DDBJ databases">
        <title>Genomic Encyclopedia of Type Strains, Phase IV (KMG-IV): sequencing the most valuable type-strain genomes for metagenomic binning, comparative biology and taxonomic classification.</title>
        <authorList>
            <person name="Goeker M."/>
        </authorList>
    </citation>
    <scope>NUCLEOTIDE SEQUENCE [LARGE SCALE GENOMIC DNA]</scope>
    <source>
        <strain evidence="3 4">DSM 14823</strain>
    </source>
</reference>
<dbReference type="GeneID" id="78293852"/>
<protein>
    <submittedName>
        <fullName evidence="3">Melibiase</fullName>
    </submittedName>
</protein>
<keyword evidence="4" id="KW-1185">Reference proteome</keyword>
<accession>A0A2U1BA31</accession>
<organism evidence="3 4">
    <name type="scientific">Victivallis vadensis</name>
    <dbReference type="NCBI Taxonomy" id="172901"/>
    <lineage>
        <taxon>Bacteria</taxon>
        <taxon>Pseudomonadati</taxon>
        <taxon>Lentisphaerota</taxon>
        <taxon>Lentisphaeria</taxon>
        <taxon>Victivallales</taxon>
        <taxon>Victivallaceae</taxon>
        <taxon>Victivallis</taxon>
    </lineage>
</organism>
<evidence type="ECO:0000256" key="2">
    <source>
        <dbReference type="ARBA" id="ARBA00023295"/>
    </source>
</evidence>
<dbReference type="InterPro" id="IPR002252">
    <property type="entry name" value="Glyco_hydro_36"/>
</dbReference>
<dbReference type="RefSeq" id="WP_165832765.1">
    <property type="nucleotide sequence ID" value="NZ_QEKH01000002.1"/>
</dbReference>
<dbReference type="SUPFAM" id="SSF51445">
    <property type="entry name" value="(Trans)glycosidases"/>
    <property type="match status" value="1"/>
</dbReference>
<dbReference type="Gene3D" id="3.20.20.70">
    <property type="entry name" value="Aldolase class I"/>
    <property type="match status" value="1"/>
</dbReference>
<dbReference type="PANTHER" id="PTHR43053">
    <property type="entry name" value="GLYCOSIDASE FAMILY 31"/>
    <property type="match status" value="1"/>
</dbReference>
<dbReference type="InterPro" id="IPR017853">
    <property type="entry name" value="GH"/>
</dbReference>
<evidence type="ECO:0000313" key="3">
    <source>
        <dbReference type="EMBL" id="PVY45491.1"/>
    </source>
</evidence>
<evidence type="ECO:0000313" key="4">
    <source>
        <dbReference type="Proteomes" id="UP000245959"/>
    </source>
</evidence>
<dbReference type="CDD" id="cd14791">
    <property type="entry name" value="GH36"/>
    <property type="match status" value="1"/>
</dbReference>
<comment type="caution">
    <text evidence="3">The sequence shown here is derived from an EMBL/GenBank/DDBJ whole genome shotgun (WGS) entry which is preliminary data.</text>
</comment>
<name>A0A2U1BA31_9BACT</name>
<sequence length="636" mass="71387">MMNLKYGAIVFSVDQGGNLGFRCGNVVVTGCRPELIIDDARVVSDVRICRTEDGIRLEGLAFQGNWMLDIRAAETPSGHKGIALQMEVRLASCARAFSFAPFAGGNVRLEHYLGSGRAGGHAESIVFPALKRRFISYYAAMLSRGGDHLYCAAPLSGAALPEFHGESGELLTGFSLRFSFLHETLTNVDSGNILILGGDDPFTLMEEYAGISCTRRPDFSTPPACGWNSWDYYRWTITEEEVLANADFIAHDPVLARRIRRIVIDDGWQYCYGEWEANPLFPHGMEYLARELTKMGFEPGLWFAPILAEPQSRIAQKETQMLGMSEGGQPCLAFECMRRNAFILDPTRQEVCNWISALFDRYAAMGYRYFKLDFMQRVLNIRKFHNPTIPRADLQRRIIEAAAHGIAGRAQLLGCNYLFASGNGAVDQVRIGADIHARWDHICQNAVSIAANWHLNRILWWNDPDFALARTVCNHRDPELNRLRAHVVYVEPDDPLTPDKDRALVTMEPAQAEVLLSLVLVSGGVCNLSDKLPALEESELAMLYRILQAEPGGAGRPLDLFSAEIPSLWHQKTQHGNRLLFINWGDESATRFLEPGQFGICSRKAHDFWSDEYFSPVPKMLTIAPRSCRLLEFPYI</sequence>
<evidence type="ECO:0000256" key="1">
    <source>
        <dbReference type="ARBA" id="ARBA00022801"/>
    </source>
</evidence>
<dbReference type="Pfam" id="PF02065">
    <property type="entry name" value="Melibiase"/>
    <property type="match status" value="1"/>
</dbReference>
<dbReference type="EMBL" id="QEKH01000002">
    <property type="protein sequence ID" value="PVY45491.1"/>
    <property type="molecule type" value="Genomic_DNA"/>
</dbReference>